<evidence type="ECO:0000313" key="8">
    <source>
        <dbReference type="EMBL" id="OLL21790.1"/>
    </source>
</evidence>
<dbReference type="STRING" id="1198029.A0A1U7LGK5"/>
<dbReference type="GO" id="GO:0071013">
    <property type="term" value="C:catalytic step 2 spliceosome"/>
    <property type="evidence" value="ECO:0007669"/>
    <property type="project" value="TreeGrafter"/>
</dbReference>
<dbReference type="InterPro" id="IPR001680">
    <property type="entry name" value="WD40_rpt"/>
</dbReference>
<dbReference type="PRINTS" id="PR00320">
    <property type="entry name" value="GPROTEINBRPT"/>
</dbReference>
<dbReference type="PROSITE" id="PS50082">
    <property type="entry name" value="WD_REPEATS_2"/>
    <property type="match status" value="4"/>
</dbReference>
<feature type="signal peptide" evidence="7">
    <location>
        <begin position="1"/>
        <end position="27"/>
    </location>
</feature>
<dbReference type="PANTHER" id="PTHR22842">
    <property type="entry name" value="WD40 REPEAT PROTEIN"/>
    <property type="match status" value="1"/>
</dbReference>
<evidence type="ECO:0000256" key="3">
    <source>
        <dbReference type="ARBA" id="ARBA00022574"/>
    </source>
</evidence>
<dbReference type="SUPFAM" id="SSF50978">
    <property type="entry name" value="WD40 repeat-like"/>
    <property type="match status" value="1"/>
</dbReference>
<dbReference type="CDD" id="cd00200">
    <property type="entry name" value="WD40"/>
    <property type="match status" value="1"/>
</dbReference>
<dbReference type="InterPro" id="IPR051980">
    <property type="entry name" value="WD_repeat_MORG1"/>
</dbReference>
<dbReference type="Proteomes" id="UP000186594">
    <property type="component" value="Unassembled WGS sequence"/>
</dbReference>
<keyword evidence="2" id="KW-0963">Cytoplasm</keyword>
<evidence type="ECO:0000256" key="6">
    <source>
        <dbReference type="PROSITE-ProRule" id="PRU00221"/>
    </source>
</evidence>
<feature type="repeat" description="WD" evidence="6">
    <location>
        <begin position="337"/>
        <end position="364"/>
    </location>
</feature>
<dbReference type="InterPro" id="IPR015943">
    <property type="entry name" value="WD40/YVTN_repeat-like_dom_sf"/>
</dbReference>
<protein>
    <submittedName>
        <fullName evidence="8">WD repeat domain-containing protein 83</fullName>
    </submittedName>
</protein>
<keyword evidence="7" id="KW-0732">Signal</keyword>
<dbReference type="PROSITE" id="PS50294">
    <property type="entry name" value="WD_REPEATS_REGION"/>
    <property type="match status" value="2"/>
</dbReference>
<evidence type="ECO:0000256" key="4">
    <source>
        <dbReference type="ARBA" id="ARBA00022737"/>
    </source>
</evidence>
<proteinExistence type="inferred from homology"/>
<dbReference type="EMBL" id="LXFE01004245">
    <property type="protein sequence ID" value="OLL21790.1"/>
    <property type="molecule type" value="Genomic_DNA"/>
</dbReference>
<dbReference type="InterPro" id="IPR036322">
    <property type="entry name" value="WD40_repeat_dom_sf"/>
</dbReference>
<sequence length="364" mass="40119">MQFANHIFIYSLIVLLNVCELISNRLAKQLANPTLSITSLLAASNRYSKDVGMFGRDVDYMSLPTQPHRILTKNPGTLIHVVKYNTSGQYCLSGGSDRTITLWNPSTGSKIKTYSAHGWEILDIIVAKDNSKFASCGGDKTVPYPVFLWDVLSGSTLRRFTGHFSRVNAVDLNEEASVVISGSFDATVKLWDCKSQSRVPIQTIDDAKDSITSLQVVGHELVTGSVDGKLRTYDLRMGQLTTDFIGQPITCLKQSSDSKTLLIATLNSQLRLFDKSTGGLLQTFLGHTNTTYRVRSCFAGIDEGYIISGSEDGQIFIWDYLDASIIHQIKAHDGKIIACVDFHAERNQMLSCATDGSVIVWEAN</sequence>
<feature type="repeat" description="WD" evidence="6">
    <location>
        <begin position="79"/>
        <end position="113"/>
    </location>
</feature>
<dbReference type="PROSITE" id="PS00678">
    <property type="entry name" value="WD_REPEATS_1"/>
    <property type="match status" value="1"/>
</dbReference>
<name>A0A1U7LGK5_NEOID</name>
<evidence type="ECO:0000313" key="9">
    <source>
        <dbReference type="Proteomes" id="UP000186594"/>
    </source>
</evidence>
<dbReference type="InterPro" id="IPR020472">
    <property type="entry name" value="WD40_PAC1"/>
</dbReference>
<evidence type="ECO:0000256" key="1">
    <source>
        <dbReference type="ARBA" id="ARBA00004496"/>
    </source>
</evidence>
<dbReference type="GO" id="GO:0005737">
    <property type="term" value="C:cytoplasm"/>
    <property type="evidence" value="ECO:0007669"/>
    <property type="project" value="UniProtKB-SubCell"/>
</dbReference>
<comment type="subcellular location">
    <subcellularLocation>
        <location evidence="1">Cytoplasm</location>
    </subcellularLocation>
</comment>
<accession>A0A1U7LGK5</accession>
<evidence type="ECO:0000256" key="2">
    <source>
        <dbReference type="ARBA" id="ARBA00022490"/>
    </source>
</evidence>
<organism evidence="8 9">
    <name type="scientific">Neolecta irregularis (strain DAH-3)</name>
    <dbReference type="NCBI Taxonomy" id="1198029"/>
    <lineage>
        <taxon>Eukaryota</taxon>
        <taxon>Fungi</taxon>
        <taxon>Dikarya</taxon>
        <taxon>Ascomycota</taxon>
        <taxon>Taphrinomycotina</taxon>
        <taxon>Neolectales</taxon>
        <taxon>Neolectaceae</taxon>
        <taxon>Neolecta</taxon>
    </lineage>
</organism>
<comment type="caution">
    <text evidence="8">The sequence shown here is derived from an EMBL/GenBank/DDBJ whole genome shotgun (WGS) entry which is preliminary data.</text>
</comment>
<dbReference type="AlphaFoldDB" id="A0A1U7LGK5"/>
<dbReference type="OMA" id="GGKICCC"/>
<dbReference type="InterPro" id="IPR019775">
    <property type="entry name" value="WD40_repeat_CS"/>
</dbReference>
<dbReference type="SMART" id="SM00320">
    <property type="entry name" value="WD40"/>
    <property type="match status" value="7"/>
</dbReference>
<dbReference type="GO" id="GO:0045292">
    <property type="term" value="P:mRNA cis splicing, via spliceosome"/>
    <property type="evidence" value="ECO:0007669"/>
    <property type="project" value="EnsemblFungi"/>
</dbReference>
<evidence type="ECO:0000256" key="7">
    <source>
        <dbReference type="SAM" id="SignalP"/>
    </source>
</evidence>
<gene>
    <name evidence="8" type="ORF">NEOLI_000972</name>
</gene>
<keyword evidence="4" id="KW-0677">Repeat</keyword>
<dbReference type="Pfam" id="PF00400">
    <property type="entry name" value="WD40"/>
    <property type="match status" value="5"/>
</dbReference>
<keyword evidence="9" id="KW-1185">Reference proteome</keyword>
<dbReference type="PANTHER" id="PTHR22842:SF3">
    <property type="entry name" value="WD REPEAT DOMAIN-CONTAINING PROTEIN 83"/>
    <property type="match status" value="1"/>
</dbReference>
<feature type="repeat" description="WD" evidence="6">
    <location>
        <begin position="302"/>
        <end position="328"/>
    </location>
</feature>
<feature type="repeat" description="WD" evidence="6">
    <location>
        <begin position="160"/>
        <end position="201"/>
    </location>
</feature>
<feature type="chain" id="PRO_5012640284" evidence="7">
    <location>
        <begin position="28"/>
        <end position="364"/>
    </location>
</feature>
<reference evidence="8 9" key="1">
    <citation type="submission" date="2016-04" db="EMBL/GenBank/DDBJ databases">
        <title>Evolutionary innovation and constraint leading to complex multicellularity in the Ascomycota.</title>
        <authorList>
            <person name="Cisse O."/>
            <person name="Nguyen A."/>
            <person name="Hewitt D.A."/>
            <person name="Jedd G."/>
            <person name="Stajich J.E."/>
        </authorList>
    </citation>
    <scope>NUCLEOTIDE SEQUENCE [LARGE SCALE GENOMIC DNA]</scope>
    <source>
        <strain evidence="8 9">DAH-3</strain>
    </source>
</reference>
<keyword evidence="3 6" id="KW-0853">WD repeat</keyword>
<evidence type="ECO:0000256" key="5">
    <source>
        <dbReference type="ARBA" id="ARBA00038145"/>
    </source>
</evidence>
<comment type="similarity">
    <text evidence="5">Belongs to the WD repeat MORG1 family.</text>
</comment>
<dbReference type="OrthoDB" id="1068471at2759"/>
<dbReference type="Gene3D" id="2.130.10.10">
    <property type="entry name" value="YVTN repeat-like/Quinoprotein amine dehydrogenase"/>
    <property type="match status" value="1"/>
</dbReference>